<protein>
    <recommendedName>
        <fullName evidence="3">Phage tail protein</fullName>
    </recommendedName>
</protein>
<sequence>MTEFHHGITARESAAGKIPIRNSDTNIMAMVAYADDADEDAFPLNTPVLVTSVNRVLPKAGAMGNLRKNLEIISAITSPTLVVIRIADPYAEGEFDQSVVIGTTADNGQRTGLQALLTVKSQLGITPKIICVSDTETIDVANALGAICKKLRAYSYITPRDADGVVFEDPEDVVNFRNMLAFREIELIWPEWTSGNVLLGEDTNTVLSPTKIYIQQTDIDGGNLTYDLYIQGNKIESNEFVNTMGQADSRAVFFDLVKKIVANYIPPIRVVDAGGGIGHFQAVANYVTGGNGLSAHGLIRIVLKRNSQQEQDIFPLFIDQDTGLPLASPVELVSLGESMFPGF</sequence>
<name>A0A2W5S083_ACIJO</name>
<evidence type="ECO:0008006" key="3">
    <source>
        <dbReference type="Google" id="ProtNLM"/>
    </source>
</evidence>
<reference evidence="1 2" key="1">
    <citation type="submission" date="2017-11" db="EMBL/GenBank/DDBJ databases">
        <title>Infants hospitalized years apart are colonized by the same room-sourced microbial strains.</title>
        <authorList>
            <person name="Brooks B."/>
            <person name="Olm M.R."/>
            <person name="Firek B.A."/>
            <person name="Baker R."/>
            <person name="Thomas B.C."/>
            <person name="Morowitz M.J."/>
            <person name="Banfield J.F."/>
        </authorList>
    </citation>
    <scope>NUCLEOTIDE SEQUENCE [LARGE SCALE GENOMIC DNA]</scope>
    <source>
        <strain evidence="1">S2_003_000_R3_20</strain>
    </source>
</reference>
<evidence type="ECO:0000313" key="1">
    <source>
        <dbReference type="EMBL" id="PZQ92325.1"/>
    </source>
</evidence>
<gene>
    <name evidence="1" type="ORF">DI542_05550</name>
</gene>
<dbReference type="Proteomes" id="UP000249282">
    <property type="component" value="Unassembled WGS sequence"/>
</dbReference>
<dbReference type="AlphaFoldDB" id="A0A2W5S083"/>
<dbReference type="EMBL" id="QFQJ01000020">
    <property type="protein sequence ID" value="PZQ92325.1"/>
    <property type="molecule type" value="Genomic_DNA"/>
</dbReference>
<accession>A0A2W5S083</accession>
<comment type="caution">
    <text evidence="1">The sequence shown here is derived from an EMBL/GenBank/DDBJ whole genome shotgun (WGS) entry which is preliminary data.</text>
</comment>
<evidence type="ECO:0000313" key="2">
    <source>
        <dbReference type="Proteomes" id="UP000249282"/>
    </source>
</evidence>
<proteinExistence type="predicted"/>
<organism evidence="1 2">
    <name type="scientific">Acinetobacter johnsonii</name>
    <dbReference type="NCBI Taxonomy" id="40214"/>
    <lineage>
        <taxon>Bacteria</taxon>
        <taxon>Pseudomonadati</taxon>
        <taxon>Pseudomonadota</taxon>
        <taxon>Gammaproteobacteria</taxon>
        <taxon>Moraxellales</taxon>
        <taxon>Moraxellaceae</taxon>
        <taxon>Acinetobacter</taxon>
    </lineage>
</organism>